<gene>
    <name evidence="2" type="ORF">ElyMa_000865100</name>
</gene>
<evidence type="ECO:0000313" key="3">
    <source>
        <dbReference type="Proteomes" id="UP000762676"/>
    </source>
</evidence>
<proteinExistence type="predicted"/>
<reference evidence="2 3" key="1">
    <citation type="journal article" date="2021" name="Elife">
        <title>Chloroplast acquisition without the gene transfer in kleptoplastic sea slugs, Plakobranchus ocellatus.</title>
        <authorList>
            <person name="Maeda T."/>
            <person name="Takahashi S."/>
            <person name="Yoshida T."/>
            <person name="Shimamura S."/>
            <person name="Takaki Y."/>
            <person name="Nagai Y."/>
            <person name="Toyoda A."/>
            <person name="Suzuki Y."/>
            <person name="Arimoto A."/>
            <person name="Ishii H."/>
            <person name="Satoh N."/>
            <person name="Nishiyama T."/>
            <person name="Hasebe M."/>
            <person name="Maruyama T."/>
            <person name="Minagawa J."/>
            <person name="Obokata J."/>
            <person name="Shigenobu S."/>
        </authorList>
    </citation>
    <scope>NUCLEOTIDE SEQUENCE [LARGE SCALE GENOMIC DNA]</scope>
</reference>
<dbReference type="AlphaFoldDB" id="A0AAV4H5H9"/>
<evidence type="ECO:0000256" key="1">
    <source>
        <dbReference type="SAM" id="MobiDB-lite"/>
    </source>
</evidence>
<feature type="region of interest" description="Disordered" evidence="1">
    <location>
        <begin position="130"/>
        <end position="151"/>
    </location>
</feature>
<evidence type="ECO:0000313" key="2">
    <source>
        <dbReference type="EMBL" id="GFR92313.1"/>
    </source>
</evidence>
<organism evidence="2 3">
    <name type="scientific">Elysia marginata</name>
    <dbReference type="NCBI Taxonomy" id="1093978"/>
    <lineage>
        <taxon>Eukaryota</taxon>
        <taxon>Metazoa</taxon>
        <taxon>Spiralia</taxon>
        <taxon>Lophotrochozoa</taxon>
        <taxon>Mollusca</taxon>
        <taxon>Gastropoda</taxon>
        <taxon>Heterobranchia</taxon>
        <taxon>Euthyneura</taxon>
        <taxon>Panpulmonata</taxon>
        <taxon>Sacoglossa</taxon>
        <taxon>Placobranchoidea</taxon>
        <taxon>Plakobranchidae</taxon>
        <taxon>Elysia</taxon>
    </lineage>
</organism>
<name>A0AAV4H5H9_9GAST</name>
<protein>
    <submittedName>
        <fullName evidence="2">Uncharacterized protein</fullName>
    </submittedName>
</protein>
<sequence length="151" mass="17175">MITPAMFMTQLPARKVRRHENEAVQTMTFEPGPCACLTELARKQKNSSFTLRETIKRSAGYRAYGQTLAEMLLPRHHQITTSGGRMSDNAAQNFTIHTSRPTVRQQNKHGAMSARHRKWVVTLVSRWRSRTDDGRHDTGNADEKAGKKLEV</sequence>
<accession>A0AAV4H5H9</accession>
<dbReference type="Proteomes" id="UP000762676">
    <property type="component" value="Unassembled WGS sequence"/>
</dbReference>
<comment type="caution">
    <text evidence="2">The sequence shown here is derived from an EMBL/GenBank/DDBJ whole genome shotgun (WGS) entry which is preliminary data.</text>
</comment>
<keyword evidence="3" id="KW-1185">Reference proteome</keyword>
<dbReference type="EMBL" id="BMAT01001775">
    <property type="protein sequence ID" value="GFR92313.1"/>
    <property type="molecule type" value="Genomic_DNA"/>
</dbReference>